<dbReference type="InterPro" id="IPR036864">
    <property type="entry name" value="Zn2-C6_fun-type_DNA-bd_sf"/>
</dbReference>
<feature type="region of interest" description="Disordered" evidence="2">
    <location>
        <begin position="297"/>
        <end position="394"/>
    </location>
</feature>
<dbReference type="GO" id="GO:0008270">
    <property type="term" value="F:zinc ion binding"/>
    <property type="evidence" value="ECO:0007669"/>
    <property type="project" value="InterPro"/>
</dbReference>
<dbReference type="RefSeq" id="XP_033592831.1">
    <property type="nucleotide sequence ID" value="XM_033738673.1"/>
</dbReference>
<dbReference type="OrthoDB" id="4150467at2759"/>
<reference evidence="4" key="1">
    <citation type="journal article" date="2020" name="Stud. Mycol.">
        <title>101 Dothideomycetes genomes: a test case for predicting lifestyles and emergence of pathogens.</title>
        <authorList>
            <person name="Haridas S."/>
            <person name="Albert R."/>
            <person name="Binder M."/>
            <person name="Bloem J."/>
            <person name="Labutti K."/>
            <person name="Salamov A."/>
            <person name="Andreopoulos B."/>
            <person name="Baker S."/>
            <person name="Barry K."/>
            <person name="Bills G."/>
            <person name="Bluhm B."/>
            <person name="Cannon C."/>
            <person name="Castanera R."/>
            <person name="Culley D."/>
            <person name="Daum C."/>
            <person name="Ezra D."/>
            <person name="Gonzalez J."/>
            <person name="Henrissat B."/>
            <person name="Kuo A."/>
            <person name="Liang C."/>
            <person name="Lipzen A."/>
            <person name="Lutzoni F."/>
            <person name="Magnuson J."/>
            <person name="Mondo S."/>
            <person name="Nolan M."/>
            <person name="Ohm R."/>
            <person name="Pangilinan J."/>
            <person name="Park H.-J."/>
            <person name="Ramirez L."/>
            <person name="Alfaro M."/>
            <person name="Sun H."/>
            <person name="Tritt A."/>
            <person name="Yoshinaga Y."/>
            <person name="Zwiers L.-H."/>
            <person name="Turgeon B."/>
            <person name="Goodwin S."/>
            <person name="Spatafora J."/>
            <person name="Crous P."/>
            <person name="Grigoriev I."/>
        </authorList>
    </citation>
    <scope>NUCLEOTIDE SEQUENCE</scope>
    <source>
        <strain evidence="4">CBS 113389</strain>
    </source>
</reference>
<dbReference type="PROSITE" id="PS50048">
    <property type="entry name" value="ZN2_CY6_FUNGAL_2"/>
    <property type="match status" value="1"/>
</dbReference>
<feature type="domain" description="Zn(2)-C6 fungal-type" evidence="3">
    <location>
        <begin position="638"/>
        <end position="670"/>
    </location>
</feature>
<dbReference type="SMART" id="SM00066">
    <property type="entry name" value="GAL4"/>
    <property type="match status" value="1"/>
</dbReference>
<sequence>MDVSSMLDNDAHQEAGAAESRRSSHQYPTRHAASTQDHNGFAKPSTGPIQRPAKNHTAPAGVSGYGRASPAKKNQKHVVFQLIDHEDPRIQARLPMRVMISTHDTTDGIISTVKNFYGLYEYGVSFENKDGINLIAAYENFEHDMTVYVRAVAQKSASVVDDGRDSASPKKPTLGAPFEMRPPQHHHNHSPLRSGARSAGVRSMSPQSDVGRRSASVAPGGKPRPQRTKSKDNSMMGDGEGYSSGDNGGGSVASSRRSKQEVVNPEISTDNIVEGGRRKRAFESSELPLFVPPQVPMSTSISSISPQRRAGPPSAISPYPYSNQATFSYTQPLPSPQSYGSGAPYGQTSTGSNGYNAYNPQGNQYRPRPGAPISRGRYSGSGILPTPDPTVGSAISDEDVALQLMRLGDPMAFSHGRTSTSTVDDAMSGKADAASSDEESDVEDANGYQQDELPTVPHYGRDSAGGPPRKKARLMADPAGNTSSGEDYDDHRDATFAGSDGYTDHHRKPSRPKQHPTGHHHRSSLPSNNHTLSANKHTKPRANSLATKPKTNAHKSLTYPMSSSTNHHHNNAKIPMSPAPSAASRKGSIASAAGLNTFHQHAFNGVSPSSTSTSLSAFPSAAGVNGQGDEEDLSTKPRCQRCRKSKKGCDRQRPCGRCKDAGIGIEGCISEDEGNGRKGRYGRHMGVSVQRAEEGVQKTEGAFEGYDEDVEQYHPMQMQMQGGIANGHGHGNGAGVFLAPALPEKAGGKKRKR</sequence>
<feature type="compositionally biased region" description="Acidic residues" evidence="2">
    <location>
        <begin position="435"/>
        <end position="444"/>
    </location>
</feature>
<dbReference type="InterPro" id="IPR001138">
    <property type="entry name" value="Zn2Cys6_DnaBD"/>
</dbReference>
<dbReference type="AlphaFoldDB" id="A0A6A6Q1V0"/>
<feature type="compositionally biased region" description="Basic residues" evidence="2">
    <location>
        <begin position="505"/>
        <end position="523"/>
    </location>
</feature>
<evidence type="ECO:0000256" key="1">
    <source>
        <dbReference type="ARBA" id="ARBA00023242"/>
    </source>
</evidence>
<feature type="region of interest" description="Disordered" evidence="2">
    <location>
        <begin position="158"/>
        <end position="285"/>
    </location>
</feature>
<proteinExistence type="predicted"/>
<evidence type="ECO:0000313" key="4">
    <source>
        <dbReference type="EMBL" id="KAF2486262.1"/>
    </source>
</evidence>
<feature type="region of interest" description="Disordered" evidence="2">
    <location>
        <begin position="1"/>
        <end position="73"/>
    </location>
</feature>
<dbReference type="CDD" id="cd00067">
    <property type="entry name" value="GAL4"/>
    <property type="match status" value="1"/>
</dbReference>
<feature type="compositionally biased region" description="Polar residues" evidence="2">
    <location>
        <begin position="320"/>
        <end position="364"/>
    </location>
</feature>
<keyword evidence="5" id="KW-1185">Reference proteome</keyword>
<dbReference type="EMBL" id="MU001632">
    <property type="protein sequence ID" value="KAF2486262.1"/>
    <property type="molecule type" value="Genomic_DNA"/>
</dbReference>
<organism evidence="4 5">
    <name type="scientific">Neohortaea acidophila</name>
    <dbReference type="NCBI Taxonomy" id="245834"/>
    <lineage>
        <taxon>Eukaryota</taxon>
        <taxon>Fungi</taxon>
        <taxon>Dikarya</taxon>
        <taxon>Ascomycota</taxon>
        <taxon>Pezizomycotina</taxon>
        <taxon>Dothideomycetes</taxon>
        <taxon>Dothideomycetidae</taxon>
        <taxon>Mycosphaerellales</taxon>
        <taxon>Teratosphaeriaceae</taxon>
        <taxon>Neohortaea</taxon>
    </lineage>
</organism>
<name>A0A6A6Q1V0_9PEZI</name>
<evidence type="ECO:0000313" key="5">
    <source>
        <dbReference type="Proteomes" id="UP000799767"/>
    </source>
</evidence>
<feature type="region of interest" description="Disordered" evidence="2">
    <location>
        <begin position="606"/>
        <end position="653"/>
    </location>
</feature>
<accession>A0A6A6Q1V0</accession>
<feature type="compositionally biased region" description="Gly residues" evidence="2">
    <location>
        <begin position="238"/>
        <end position="251"/>
    </location>
</feature>
<evidence type="ECO:0000256" key="2">
    <source>
        <dbReference type="SAM" id="MobiDB-lite"/>
    </source>
</evidence>
<dbReference type="Gene3D" id="4.10.240.10">
    <property type="entry name" value="Zn(2)-C6 fungal-type DNA-binding domain"/>
    <property type="match status" value="1"/>
</dbReference>
<feature type="compositionally biased region" description="Low complexity" evidence="2">
    <location>
        <begin position="607"/>
        <end position="622"/>
    </location>
</feature>
<dbReference type="Proteomes" id="UP000799767">
    <property type="component" value="Unassembled WGS sequence"/>
</dbReference>
<feature type="compositionally biased region" description="Polar residues" evidence="2">
    <location>
        <begin position="524"/>
        <end position="535"/>
    </location>
</feature>
<protein>
    <recommendedName>
        <fullName evidence="3">Zn(2)-C6 fungal-type domain-containing protein</fullName>
    </recommendedName>
</protein>
<feature type="region of interest" description="Disordered" evidence="2">
    <location>
        <begin position="411"/>
        <end position="588"/>
    </location>
</feature>
<feature type="compositionally biased region" description="Polar residues" evidence="2">
    <location>
        <begin position="297"/>
        <end position="306"/>
    </location>
</feature>
<dbReference type="GeneID" id="54479675"/>
<keyword evidence="1" id="KW-0539">Nucleus</keyword>
<dbReference type="GO" id="GO:0000981">
    <property type="term" value="F:DNA-binding transcription factor activity, RNA polymerase II-specific"/>
    <property type="evidence" value="ECO:0007669"/>
    <property type="project" value="InterPro"/>
</dbReference>
<evidence type="ECO:0000259" key="3">
    <source>
        <dbReference type="PROSITE" id="PS50048"/>
    </source>
</evidence>
<gene>
    <name evidence="4" type="ORF">BDY17DRAFT_73963</name>
</gene>